<evidence type="ECO:0000313" key="3">
    <source>
        <dbReference type="Proteomes" id="UP000054144"/>
    </source>
</evidence>
<sequence length="350" mass="39087">MSSKRKRSQYHRSSKQSAHTVPAQPAVDHHLFIQAHEADIIQGPEAGVSARSLEIRYSDDGSVQPGSALIQWGVEDVYDLKNLSNACFRSSSVPADLTAAIFGLLNCPYDPDVACFPRYDARLFLECLPDDLVDSSAPPLAPPSPTGWSDLPSDTEDTFFLTVEEADDYRREKRRRLLDHSHEQRLRARKLEDGAADDPWGGSDEEPDEVQMELMRKTARHIQSAANSAQLEMRILANFGAEKKFAFLKGRWKRAWMLCQRTAKVERDLEARKEREAALAGLGGLADYSDSDAGDDNGSQHSKNDVIEDADNELQDTELAESVKAARRARLKEWLAQRRGGKADTSAFEE</sequence>
<dbReference type="EMBL" id="KN882067">
    <property type="protein sequence ID" value="KIY44661.1"/>
    <property type="molecule type" value="Genomic_DNA"/>
</dbReference>
<dbReference type="OrthoDB" id="2552978at2759"/>
<keyword evidence="3" id="KW-1185">Reference proteome</keyword>
<gene>
    <name evidence="2" type="ORF">FISHEDRAFT_67378</name>
</gene>
<feature type="compositionally biased region" description="Acidic residues" evidence="1">
    <location>
        <begin position="307"/>
        <end position="319"/>
    </location>
</feature>
<feature type="region of interest" description="Disordered" evidence="1">
    <location>
        <begin position="1"/>
        <end position="23"/>
    </location>
</feature>
<dbReference type="AlphaFoldDB" id="A0A0D7A431"/>
<protein>
    <recommendedName>
        <fullName evidence="4">SURP motif domain-containing protein</fullName>
    </recommendedName>
</protein>
<feature type="compositionally biased region" description="Basic residues" evidence="1">
    <location>
        <begin position="1"/>
        <end position="14"/>
    </location>
</feature>
<proteinExistence type="predicted"/>
<evidence type="ECO:0000256" key="1">
    <source>
        <dbReference type="SAM" id="MobiDB-lite"/>
    </source>
</evidence>
<name>A0A0D7A431_9AGAR</name>
<organism evidence="2 3">
    <name type="scientific">Fistulina hepatica ATCC 64428</name>
    <dbReference type="NCBI Taxonomy" id="1128425"/>
    <lineage>
        <taxon>Eukaryota</taxon>
        <taxon>Fungi</taxon>
        <taxon>Dikarya</taxon>
        <taxon>Basidiomycota</taxon>
        <taxon>Agaricomycotina</taxon>
        <taxon>Agaricomycetes</taxon>
        <taxon>Agaricomycetidae</taxon>
        <taxon>Agaricales</taxon>
        <taxon>Fistulinaceae</taxon>
        <taxon>Fistulina</taxon>
    </lineage>
</organism>
<feature type="region of interest" description="Disordered" evidence="1">
    <location>
        <begin position="188"/>
        <end position="207"/>
    </location>
</feature>
<evidence type="ECO:0008006" key="4">
    <source>
        <dbReference type="Google" id="ProtNLM"/>
    </source>
</evidence>
<dbReference type="Proteomes" id="UP000054144">
    <property type="component" value="Unassembled WGS sequence"/>
</dbReference>
<accession>A0A0D7A431</accession>
<feature type="region of interest" description="Disordered" evidence="1">
    <location>
        <begin position="285"/>
        <end position="319"/>
    </location>
</feature>
<evidence type="ECO:0000313" key="2">
    <source>
        <dbReference type="EMBL" id="KIY44661.1"/>
    </source>
</evidence>
<reference evidence="2 3" key="1">
    <citation type="journal article" date="2015" name="Fungal Genet. Biol.">
        <title>Evolution of novel wood decay mechanisms in Agaricales revealed by the genome sequences of Fistulina hepatica and Cylindrobasidium torrendii.</title>
        <authorList>
            <person name="Floudas D."/>
            <person name="Held B.W."/>
            <person name="Riley R."/>
            <person name="Nagy L.G."/>
            <person name="Koehler G."/>
            <person name="Ransdell A.S."/>
            <person name="Younus H."/>
            <person name="Chow J."/>
            <person name="Chiniquy J."/>
            <person name="Lipzen A."/>
            <person name="Tritt A."/>
            <person name="Sun H."/>
            <person name="Haridas S."/>
            <person name="LaButti K."/>
            <person name="Ohm R.A."/>
            <person name="Kues U."/>
            <person name="Blanchette R.A."/>
            <person name="Grigoriev I.V."/>
            <person name="Minto R.E."/>
            <person name="Hibbett D.S."/>
        </authorList>
    </citation>
    <scope>NUCLEOTIDE SEQUENCE [LARGE SCALE GENOMIC DNA]</scope>
    <source>
        <strain evidence="2 3">ATCC 64428</strain>
    </source>
</reference>